<keyword evidence="2" id="KW-0472">Membrane</keyword>
<feature type="transmembrane region" description="Helical" evidence="2">
    <location>
        <begin position="285"/>
        <end position="303"/>
    </location>
</feature>
<gene>
    <name evidence="3" type="ORF">R2D22_19955</name>
</gene>
<keyword evidence="2" id="KW-1133">Transmembrane helix</keyword>
<accession>A0ABZ0LVK5</accession>
<feature type="transmembrane region" description="Helical" evidence="2">
    <location>
        <begin position="261"/>
        <end position="278"/>
    </location>
</feature>
<feature type="transmembrane region" description="Helical" evidence="2">
    <location>
        <begin position="235"/>
        <end position="255"/>
    </location>
</feature>
<feature type="compositionally biased region" description="Low complexity" evidence="1">
    <location>
        <begin position="77"/>
        <end position="104"/>
    </location>
</feature>
<organism evidence="3 4">
    <name type="scientific">Streptomyces solicathayae</name>
    <dbReference type="NCBI Taxonomy" id="3081768"/>
    <lineage>
        <taxon>Bacteria</taxon>
        <taxon>Bacillati</taxon>
        <taxon>Actinomycetota</taxon>
        <taxon>Actinomycetes</taxon>
        <taxon>Kitasatosporales</taxon>
        <taxon>Streptomycetaceae</taxon>
        <taxon>Streptomyces</taxon>
    </lineage>
</organism>
<feature type="compositionally biased region" description="Low complexity" evidence="1">
    <location>
        <begin position="1"/>
        <end position="49"/>
    </location>
</feature>
<evidence type="ECO:0008006" key="5">
    <source>
        <dbReference type="Google" id="ProtNLM"/>
    </source>
</evidence>
<evidence type="ECO:0000313" key="3">
    <source>
        <dbReference type="EMBL" id="WOX23532.1"/>
    </source>
</evidence>
<name>A0ABZ0LVK5_9ACTN</name>
<feature type="region of interest" description="Disordered" evidence="1">
    <location>
        <begin position="1"/>
        <end position="127"/>
    </location>
</feature>
<keyword evidence="2" id="KW-0812">Transmembrane</keyword>
<sequence length="362" mass="36347">MSSDQQYGYGEQPYDPYGQQPGQSYPQHQPQYQDPGTTQTWQGQTWDTQYQPTVAPAADETAYLPQQPAAPLPPEAPVAYQEPAAAPASPAPSGAEPGPAYSAPTTSGNTRITDAQRARAEGRSPIIDPGIQPAGLTAVLGVLLAGGAALGPYALLVPLVLLQAVTAAGWFRLNGMWPARQGIALAFAGGLAADAALLAAGRDNAPAAIIGTLGVWVLLTLVLQLRSHADPDERMYGLMATVASAALTILAAGHLGADPDAVVVGGLAVAVATVARALPLPTPVSVVVALLAAAGAGIAAGGFTGFGAAGAGLGLGAGMCALIGLRVAAYDYPSRFVHMTAGVALPLTAAAPAVYLLGRALA</sequence>
<evidence type="ECO:0000313" key="4">
    <source>
        <dbReference type="Proteomes" id="UP001301731"/>
    </source>
</evidence>
<evidence type="ECO:0000256" key="1">
    <source>
        <dbReference type="SAM" id="MobiDB-lite"/>
    </source>
</evidence>
<feature type="transmembrane region" description="Helical" evidence="2">
    <location>
        <begin position="207"/>
        <end position="223"/>
    </location>
</feature>
<reference evidence="3 4" key="1">
    <citation type="submission" date="2023-10" db="EMBL/GenBank/DDBJ databases">
        <title>The genome sequence of Streptomyces sp. HUAS YS2.</title>
        <authorList>
            <person name="Mo P."/>
        </authorList>
    </citation>
    <scope>NUCLEOTIDE SEQUENCE [LARGE SCALE GENOMIC DNA]</scope>
    <source>
        <strain evidence="3 4">HUAS YS2</strain>
    </source>
</reference>
<protein>
    <recommendedName>
        <fullName evidence="5">Integral membrane protein</fullName>
    </recommendedName>
</protein>
<proteinExistence type="predicted"/>
<dbReference type="EMBL" id="CP137573">
    <property type="protein sequence ID" value="WOX23532.1"/>
    <property type="molecule type" value="Genomic_DNA"/>
</dbReference>
<feature type="transmembrane region" description="Helical" evidence="2">
    <location>
        <begin position="183"/>
        <end position="201"/>
    </location>
</feature>
<feature type="transmembrane region" description="Helical" evidence="2">
    <location>
        <begin position="336"/>
        <end position="357"/>
    </location>
</feature>
<keyword evidence="4" id="KW-1185">Reference proteome</keyword>
<dbReference type="RefSeq" id="WP_318105424.1">
    <property type="nucleotide sequence ID" value="NZ_CP137573.1"/>
</dbReference>
<evidence type="ECO:0000256" key="2">
    <source>
        <dbReference type="SAM" id="Phobius"/>
    </source>
</evidence>
<dbReference type="Proteomes" id="UP001301731">
    <property type="component" value="Chromosome"/>
</dbReference>